<dbReference type="PROSITE" id="PS51782">
    <property type="entry name" value="LYSM"/>
    <property type="match status" value="1"/>
</dbReference>
<keyword evidence="7" id="KW-1185">Reference proteome</keyword>
<dbReference type="Proteomes" id="UP001519291">
    <property type="component" value="Unassembled WGS sequence"/>
</dbReference>
<evidence type="ECO:0000256" key="4">
    <source>
        <dbReference type="SAM" id="SignalP"/>
    </source>
</evidence>
<dbReference type="Gene3D" id="1.10.530.10">
    <property type="match status" value="1"/>
</dbReference>
<keyword evidence="2" id="KW-0378">Hydrolase</keyword>
<dbReference type="CDD" id="cd00118">
    <property type="entry name" value="LysM"/>
    <property type="match status" value="1"/>
</dbReference>
<feature type="region of interest" description="Disordered" evidence="3">
    <location>
        <begin position="92"/>
        <end position="288"/>
    </location>
</feature>
<feature type="chain" id="PRO_5046465244" description="LysM domain-containing protein" evidence="4">
    <location>
        <begin position="24"/>
        <end position="332"/>
    </location>
</feature>
<dbReference type="SMART" id="SM00257">
    <property type="entry name" value="LysM"/>
    <property type="match status" value="1"/>
</dbReference>
<protein>
    <recommendedName>
        <fullName evidence="5">LysM domain-containing protein</fullName>
    </recommendedName>
</protein>
<feature type="signal peptide" evidence="4">
    <location>
        <begin position="1"/>
        <end position="23"/>
    </location>
</feature>
<dbReference type="InterPro" id="IPR018392">
    <property type="entry name" value="LysM"/>
</dbReference>
<reference evidence="6 7" key="1">
    <citation type="submission" date="2021-03" db="EMBL/GenBank/DDBJ databases">
        <title>Sequencing the genomes of 1000 actinobacteria strains.</title>
        <authorList>
            <person name="Klenk H.-P."/>
        </authorList>
    </citation>
    <scope>NUCLEOTIDE SEQUENCE [LARGE SCALE GENOMIC DNA]</scope>
    <source>
        <strain evidence="6 7">DSM 41480</strain>
    </source>
</reference>
<feature type="compositionally biased region" description="Basic and acidic residues" evidence="3">
    <location>
        <begin position="248"/>
        <end position="269"/>
    </location>
</feature>
<evidence type="ECO:0000256" key="3">
    <source>
        <dbReference type="SAM" id="MobiDB-lite"/>
    </source>
</evidence>
<keyword evidence="4" id="KW-0732">Signal</keyword>
<name>A0ABS4Y3C6_9ACTN</name>
<dbReference type="InterPro" id="IPR052196">
    <property type="entry name" value="Bact_Kbp"/>
</dbReference>
<dbReference type="RefSeq" id="WP_307841989.1">
    <property type="nucleotide sequence ID" value="NZ_JAGIOH010000001.1"/>
</dbReference>
<dbReference type="SUPFAM" id="SSF54106">
    <property type="entry name" value="LysM domain"/>
    <property type="match status" value="1"/>
</dbReference>
<dbReference type="EMBL" id="JAGIOH010000001">
    <property type="protein sequence ID" value="MBP2403283.1"/>
    <property type="molecule type" value="Genomic_DNA"/>
</dbReference>
<dbReference type="InterPro" id="IPR036779">
    <property type="entry name" value="LysM_dom_sf"/>
</dbReference>
<sequence length="332" mass="33540">MVAAGVTGASLAMPLLAATGANAAEAETWDKVARCESGGVWSSNAGNGFFGGLQMTQEMWQQNGGTDYAPRPDLASRSQQIAVAEKILASRGPDAWPSCAVSSGLAKGGKAPEVNPGSTHTPEPEAPAKPAPTRNTPSTPSTPSPDSSETEKPSEPSSSPSPSSPSSPDSSPSPSAPTGTDEPTGKPTEPVPGDSAHPTDGSSEGGKHRKPSTDDPTEIPSTTPGTPSGTPTPDGTDGSDGTDGANGTDKEHSGTPRSDDGRASRDGGTRTDQPGAGDYTVRPGDNLSAIAEQHAVEGGWSSLYEDNKKVVGADPDLIQPGQKLEVKKKAGK</sequence>
<feature type="domain" description="LysM" evidence="5">
    <location>
        <begin position="277"/>
        <end position="326"/>
    </location>
</feature>
<evidence type="ECO:0000313" key="6">
    <source>
        <dbReference type="EMBL" id="MBP2403283.1"/>
    </source>
</evidence>
<feature type="compositionally biased region" description="Low complexity" evidence="3">
    <location>
        <begin position="220"/>
        <end position="236"/>
    </location>
</feature>
<dbReference type="Pfam" id="PF01476">
    <property type="entry name" value="LysM"/>
    <property type="match status" value="1"/>
</dbReference>
<evidence type="ECO:0000256" key="1">
    <source>
        <dbReference type="ARBA" id="ARBA00010830"/>
    </source>
</evidence>
<gene>
    <name evidence="6" type="ORF">JO379_002752</name>
</gene>
<proteinExistence type="inferred from homology"/>
<evidence type="ECO:0000256" key="2">
    <source>
        <dbReference type="ARBA" id="ARBA00022801"/>
    </source>
</evidence>
<dbReference type="Gene3D" id="3.10.350.10">
    <property type="entry name" value="LysM domain"/>
    <property type="match status" value="1"/>
</dbReference>
<dbReference type="SUPFAM" id="SSF53955">
    <property type="entry name" value="Lysozyme-like"/>
    <property type="match status" value="1"/>
</dbReference>
<feature type="compositionally biased region" description="Low complexity" evidence="3">
    <location>
        <begin position="155"/>
        <end position="178"/>
    </location>
</feature>
<dbReference type="CDD" id="cd13925">
    <property type="entry name" value="RPF"/>
    <property type="match status" value="1"/>
</dbReference>
<feature type="compositionally biased region" description="Low complexity" evidence="3">
    <location>
        <begin position="136"/>
        <end position="147"/>
    </location>
</feature>
<evidence type="ECO:0000313" key="7">
    <source>
        <dbReference type="Proteomes" id="UP001519291"/>
    </source>
</evidence>
<dbReference type="InterPro" id="IPR023346">
    <property type="entry name" value="Lysozyme-like_dom_sf"/>
</dbReference>
<dbReference type="PANTHER" id="PTHR34700:SF4">
    <property type="entry name" value="PHAGE-LIKE ELEMENT PBSX PROTEIN XKDP"/>
    <property type="match status" value="1"/>
</dbReference>
<dbReference type="Pfam" id="PF06737">
    <property type="entry name" value="Transglycosylas"/>
    <property type="match status" value="1"/>
</dbReference>
<comment type="caution">
    <text evidence="6">The sequence shown here is derived from an EMBL/GenBank/DDBJ whole genome shotgun (WGS) entry which is preliminary data.</text>
</comment>
<comment type="similarity">
    <text evidence="1">Belongs to the transglycosylase family. Rpf subfamily.</text>
</comment>
<evidence type="ECO:0000259" key="5">
    <source>
        <dbReference type="PROSITE" id="PS51782"/>
    </source>
</evidence>
<organism evidence="6 7">
    <name type="scientific">Streptomyces syringium</name>
    <dbReference type="NCBI Taxonomy" id="76729"/>
    <lineage>
        <taxon>Bacteria</taxon>
        <taxon>Bacillati</taxon>
        <taxon>Actinomycetota</taxon>
        <taxon>Actinomycetes</taxon>
        <taxon>Kitasatosporales</taxon>
        <taxon>Streptomycetaceae</taxon>
        <taxon>Streptomyces</taxon>
    </lineage>
</organism>
<dbReference type="InterPro" id="IPR010618">
    <property type="entry name" value="RPF"/>
</dbReference>
<dbReference type="GeneID" id="91569618"/>
<dbReference type="PRINTS" id="PR01217">
    <property type="entry name" value="PRICHEXTENSN"/>
</dbReference>
<dbReference type="PANTHER" id="PTHR34700">
    <property type="entry name" value="POTASSIUM BINDING PROTEIN KBP"/>
    <property type="match status" value="1"/>
</dbReference>
<accession>A0ABS4Y3C6</accession>